<dbReference type="Proteomes" id="UP000505306">
    <property type="component" value="Chromosome"/>
</dbReference>
<dbReference type="PANTHER" id="PTHR12526:SF630">
    <property type="entry name" value="GLYCOSYLTRANSFERASE"/>
    <property type="match status" value="1"/>
</dbReference>
<accession>A0A6G6GSD3</accession>
<dbReference type="KEGG" id="mgel:G5B37_13930"/>
<proteinExistence type="predicted"/>
<reference evidence="2 3" key="1">
    <citation type="submission" date="2020-02" db="EMBL/GenBank/DDBJ databases">
        <title>Complete genome sequence of Flavobacteriaceae bacterium.</title>
        <authorList>
            <person name="Kim S.-J."/>
            <person name="Kim Y.-S."/>
            <person name="Kim K.-H."/>
        </authorList>
    </citation>
    <scope>NUCLEOTIDE SEQUENCE [LARGE SCALE GENOMIC DNA]</scope>
    <source>
        <strain evidence="2 3">RR4-40</strain>
    </source>
</reference>
<evidence type="ECO:0000313" key="2">
    <source>
        <dbReference type="EMBL" id="QIE60621.1"/>
    </source>
</evidence>
<dbReference type="Pfam" id="PF00534">
    <property type="entry name" value="Glycos_transf_1"/>
    <property type="match status" value="1"/>
</dbReference>
<dbReference type="EMBL" id="CP049057">
    <property type="protein sequence ID" value="QIE60621.1"/>
    <property type="molecule type" value="Genomic_DNA"/>
</dbReference>
<dbReference type="CDD" id="cd03801">
    <property type="entry name" value="GT4_PimA-like"/>
    <property type="match status" value="1"/>
</dbReference>
<dbReference type="InterPro" id="IPR001296">
    <property type="entry name" value="Glyco_trans_1"/>
</dbReference>
<name>A0A6G6GSD3_9FLAO</name>
<dbReference type="AlphaFoldDB" id="A0A6G6GSD3"/>
<organism evidence="2 3">
    <name type="scientific">Rasiella rasia</name>
    <dbReference type="NCBI Taxonomy" id="2744027"/>
    <lineage>
        <taxon>Bacteria</taxon>
        <taxon>Pseudomonadati</taxon>
        <taxon>Bacteroidota</taxon>
        <taxon>Flavobacteriia</taxon>
        <taxon>Flavobacteriales</taxon>
        <taxon>Flavobacteriaceae</taxon>
        <taxon>Rasiella</taxon>
    </lineage>
</organism>
<protein>
    <submittedName>
        <fullName evidence="2">Glycosyltransferase family 4 protein</fullName>
    </submittedName>
</protein>
<keyword evidence="2" id="KW-0808">Transferase</keyword>
<evidence type="ECO:0000313" key="3">
    <source>
        <dbReference type="Proteomes" id="UP000505306"/>
    </source>
</evidence>
<dbReference type="GO" id="GO:0016757">
    <property type="term" value="F:glycosyltransferase activity"/>
    <property type="evidence" value="ECO:0007669"/>
    <property type="project" value="InterPro"/>
</dbReference>
<feature type="domain" description="Glycosyl transferase family 1" evidence="1">
    <location>
        <begin position="190"/>
        <end position="339"/>
    </location>
</feature>
<keyword evidence="3" id="KW-1185">Reference proteome</keyword>
<dbReference type="Gene3D" id="3.40.50.2000">
    <property type="entry name" value="Glycogen Phosphorylase B"/>
    <property type="match status" value="2"/>
</dbReference>
<evidence type="ECO:0000259" key="1">
    <source>
        <dbReference type="Pfam" id="PF00534"/>
    </source>
</evidence>
<gene>
    <name evidence="2" type="ORF">G5B37_13930</name>
</gene>
<dbReference type="PANTHER" id="PTHR12526">
    <property type="entry name" value="GLYCOSYLTRANSFERASE"/>
    <property type="match status" value="1"/>
</dbReference>
<sequence length="366" mass="41999">MRLIAEHLAARGHIVYFVGKILKHSFTSSKIEIINGVNVVYLSKYYNPLKVHYLNRLANLKHGKTIRGILSDKKIDIVYTYYNLSLCKRYLKLKKSPEYNFKLVVRIAGMRWFEQIKVNASLKEVYHHLFETADSLNFISHGLFQLYTDGLKDLEMTINSKHHFIKDIGVALVTDKPIRVIDSTSETLNCVMVSRFSRYQKRQDLLVEAISLLAKEIPIHLTLIGEGPNKEKMMNQVKNLGLSERITFLPFLHQEVLWSTVLNQNLLCHACEYEGLSKIIIESMAMGMPVLASDVLPLNSYISNGDNGFLVANSAEAWAQKLKILYKEKAQFKKIGTAASVYIKENYDASINVLDYEKQFEKLMKQ</sequence>
<dbReference type="SUPFAM" id="SSF53756">
    <property type="entry name" value="UDP-Glycosyltransferase/glycogen phosphorylase"/>
    <property type="match status" value="1"/>
</dbReference>